<gene>
    <name evidence="6" type="ORF">RKE40_11460</name>
</gene>
<evidence type="ECO:0000256" key="4">
    <source>
        <dbReference type="ARBA" id="ARBA00023163"/>
    </source>
</evidence>
<evidence type="ECO:0000259" key="5">
    <source>
        <dbReference type="PROSITE" id="PS50931"/>
    </source>
</evidence>
<proteinExistence type="inferred from homology"/>
<evidence type="ECO:0000256" key="1">
    <source>
        <dbReference type="ARBA" id="ARBA00009437"/>
    </source>
</evidence>
<keyword evidence="2" id="KW-0805">Transcription regulation</keyword>
<feature type="domain" description="HTH lysR-type" evidence="5">
    <location>
        <begin position="1"/>
        <end position="60"/>
    </location>
</feature>
<reference evidence="6 7" key="1">
    <citation type="submission" date="2023-09" db="EMBL/GenBank/DDBJ databases">
        <title>Whole genome shotgun sequencing (WGS) of Bosea sp. ZW T0_25, isolated from stored onions (Allium cepa).</title>
        <authorList>
            <person name="Stoll D.A."/>
            <person name="Huch M."/>
        </authorList>
    </citation>
    <scope>NUCLEOTIDE SEQUENCE [LARGE SCALE GENOMIC DNA]</scope>
    <source>
        <strain evidence="6 7">ZW T0_25</strain>
    </source>
</reference>
<organism evidence="6 7">
    <name type="scientific">Bosea rubneri</name>
    <dbReference type="NCBI Taxonomy" id="3075434"/>
    <lineage>
        <taxon>Bacteria</taxon>
        <taxon>Pseudomonadati</taxon>
        <taxon>Pseudomonadota</taxon>
        <taxon>Alphaproteobacteria</taxon>
        <taxon>Hyphomicrobiales</taxon>
        <taxon>Boseaceae</taxon>
        <taxon>Bosea</taxon>
    </lineage>
</organism>
<dbReference type="SUPFAM" id="SSF53850">
    <property type="entry name" value="Periplasmic binding protein-like II"/>
    <property type="match status" value="1"/>
</dbReference>
<dbReference type="RefSeq" id="WP_316018373.1">
    <property type="nucleotide sequence ID" value="NZ_JAWDID010000014.1"/>
</dbReference>
<evidence type="ECO:0000313" key="6">
    <source>
        <dbReference type="EMBL" id="MDU0340506.1"/>
    </source>
</evidence>
<accession>A0ABU3S722</accession>
<evidence type="ECO:0000313" key="7">
    <source>
        <dbReference type="Proteomes" id="UP001254257"/>
    </source>
</evidence>
<dbReference type="InterPro" id="IPR005119">
    <property type="entry name" value="LysR_subst-bd"/>
</dbReference>
<dbReference type="CDD" id="cd08422">
    <property type="entry name" value="PBP2_CrgA_like"/>
    <property type="match status" value="1"/>
</dbReference>
<dbReference type="PANTHER" id="PTHR30537">
    <property type="entry name" value="HTH-TYPE TRANSCRIPTIONAL REGULATOR"/>
    <property type="match status" value="1"/>
</dbReference>
<dbReference type="Pfam" id="PF03466">
    <property type="entry name" value="LysR_substrate"/>
    <property type="match status" value="1"/>
</dbReference>
<dbReference type="InterPro" id="IPR058163">
    <property type="entry name" value="LysR-type_TF_proteobact-type"/>
</dbReference>
<evidence type="ECO:0000256" key="2">
    <source>
        <dbReference type="ARBA" id="ARBA00023015"/>
    </source>
</evidence>
<comment type="similarity">
    <text evidence="1">Belongs to the LysR transcriptional regulatory family.</text>
</comment>
<keyword evidence="3" id="KW-0238">DNA-binding</keyword>
<dbReference type="InterPro" id="IPR036388">
    <property type="entry name" value="WH-like_DNA-bd_sf"/>
</dbReference>
<dbReference type="Proteomes" id="UP001254257">
    <property type="component" value="Unassembled WGS sequence"/>
</dbReference>
<dbReference type="InterPro" id="IPR036390">
    <property type="entry name" value="WH_DNA-bd_sf"/>
</dbReference>
<keyword evidence="7" id="KW-1185">Reference proteome</keyword>
<name>A0ABU3S722_9HYPH</name>
<dbReference type="Gene3D" id="3.40.190.290">
    <property type="match status" value="1"/>
</dbReference>
<dbReference type="PROSITE" id="PS50931">
    <property type="entry name" value="HTH_LYSR"/>
    <property type="match status" value="1"/>
</dbReference>
<dbReference type="EMBL" id="JAWDID010000014">
    <property type="protein sequence ID" value="MDU0340506.1"/>
    <property type="molecule type" value="Genomic_DNA"/>
</dbReference>
<comment type="caution">
    <text evidence="6">The sequence shown here is derived from an EMBL/GenBank/DDBJ whole genome shotgun (WGS) entry which is preliminary data.</text>
</comment>
<dbReference type="Pfam" id="PF00126">
    <property type="entry name" value="HTH_1"/>
    <property type="match status" value="1"/>
</dbReference>
<dbReference type="Gene3D" id="1.10.10.10">
    <property type="entry name" value="Winged helix-like DNA-binding domain superfamily/Winged helix DNA-binding domain"/>
    <property type="match status" value="1"/>
</dbReference>
<protein>
    <submittedName>
        <fullName evidence="6">LysR family transcriptional regulator</fullName>
    </submittedName>
</protein>
<evidence type="ECO:0000256" key="3">
    <source>
        <dbReference type="ARBA" id="ARBA00023125"/>
    </source>
</evidence>
<sequence length="312" mass="34172">MTWRFDDVQTFLRVVETGGVTAAAAELKLSKSVVSKRVSDLEDALGVALLRRSTRNVSPTEQGLLFYEQMRDALLTMERAVEGVMDRAGSLKGRLHITAPMSFATLHLGPMLADFAALHPGLQFAVDLDDRMLDLAGGGHDLAIRIGRLPDSSLIARKLCLSRRVVCCSPDYARRKSLPTSIAEIATHDCIDYANAHASRLWQFLPVPPDMRPRTVATHSRLVANNGEVMRDFAIAGLGLAILPLFLAADAIRAGRLIQVLPEESPLPDTIYAVYPPTRHVPQRVRALVDYLGQRLNNAAPWERAPAGDEPG</sequence>
<dbReference type="InterPro" id="IPR000847">
    <property type="entry name" value="LysR_HTH_N"/>
</dbReference>
<dbReference type="PANTHER" id="PTHR30537:SF81">
    <property type="entry name" value="TRANSCRIPTIONAL REGULATOR-RELATED"/>
    <property type="match status" value="1"/>
</dbReference>
<dbReference type="SUPFAM" id="SSF46785">
    <property type="entry name" value="Winged helix' DNA-binding domain"/>
    <property type="match status" value="1"/>
</dbReference>
<keyword evidence="4" id="KW-0804">Transcription</keyword>